<gene>
    <name evidence="6" type="ORF">K2173_020793</name>
</gene>
<accession>A0AAV8TPU4</accession>
<evidence type="ECO:0000256" key="4">
    <source>
        <dbReference type="ARBA" id="ARBA00023004"/>
    </source>
</evidence>
<dbReference type="AlphaFoldDB" id="A0AAV8TPU4"/>
<evidence type="ECO:0000313" key="7">
    <source>
        <dbReference type="Proteomes" id="UP001159364"/>
    </source>
</evidence>
<comment type="cofactor">
    <cofactor evidence="5">
        <name>Fe(2+)</name>
        <dbReference type="ChEBI" id="CHEBI:29033"/>
    </cofactor>
    <text evidence="5">Binds 1 Fe(2+) ion per subunit.</text>
</comment>
<reference evidence="6 7" key="1">
    <citation type="submission" date="2021-09" db="EMBL/GenBank/DDBJ databases">
        <title>Genomic insights and catalytic innovation underlie evolution of tropane alkaloids biosynthesis.</title>
        <authorList>
            <person name="Wang Y.-J."/>
            <person name="Tian T."/>
            <person name="Huang J.-P."/>
            <person name="Huang S.-X."/>
        </authorList>
    </citation>
    <scope>NUCLEOTIDE SEQUENCE [LARGE SCALE GENOMIC DNA]</scope>
    <source>
        <strain evidence="6">KIB-2018</strain>
        <tissue evidence="6">Leaf</tissue>
    </source>
</reference>
<proteinExistence type="inferred from homology"/>
<dbReference type="EMBL" id="JAIWQS010000004">
    <property type="protein sequence ID" value="KAJ8767853.1"/>
    <property type="molecule type" value="Genomic_DNA"/>
</dbReference>
<evidence type="ECO:0000313" key="6">
    <source>
        <dbReference type="EMBL" id="KAJ8767853.1"/>
    </source>
</evidence>
<sequence length="579" mass="64549">MCYTSHSFSSFTLICPNASVPTTKTCFVGLIHRNKLSLSSINTISVRANALNNDDQLLKFKKSSALNLLSIFSSSQNLLMTTLSNIVDPPLSPSVDRRHVFTGNFATVDELDPADCQVVMGELPSCLNGTYLRNGPNPQHMPNGPLHFFEGDGMVHSLRLRGGQATYCSRYVKTYKYMLEQEAGLPIFPNILSGFYGSRDILSCVVAIVRVMFGRINLMRGFGLANTSLAFFCNKLLALGESDLPYVLNLTEEGDIQTLCRWEFHRKLFATMTAHPKVDFDTKETFAFSCRPVFPYITYFSFNQDGYKQTDVPLLSIDQPTLIHDFAITKRFAIFAETNLAVSPGKVATGNGMPVFSKPTKVPRIGIIPRYAASDRDMEWFEVPGFNAMHVVNAWENGEDEIVLVAPNALNIGNLLSSIETVHFSLEKLNINTRTGKVSRVVLSQRSLELPCINPSYVGKKTRYAYLGIAEKAPKMSGIVKIDLENGCEVSRRLYEPGCYGGEPYFVPKQPNNTNIVKQVIDCTAEDDGFLLNYVHDENSGESRFLVLDAMSPELEVVATIKMPRRVPYGFHGLFVRHV</sequence>
<keyword evidence="2 5" id="KW-0479">Metal-binding</keyword>
<dbReference type="GO" id="GO:0010436">
    <property type="term" value="F:carotenoid dioxygenase activity"/>
    <property type="evidence" value="ECO:0007669"/>
    <property type="project" value="TreeGrafter"/>
</dbReference>
<evidence type="ECO:0000256" key="3">
    <source>
        <dbReference type="ARBA" id="ARBA00022964"/>
    </source>
</evidence>
<dbReference type="GO" id="GO:0009570">
    <property type="term" value="C:chloroplast stroma"/>
    <property type="evidence" value="ECO:0007669"/>
    <property type="project" value="TreeGrafter"/>
</dbReference>
<dbReference type="InterPro" id="IPR004294">
    <property type="entry name" value="Carotenoid_Oase"/>
</dbReference>
<feature type="binding site" evidence="5">
    <location>
        <position position="324"/>
    </location>
    <ligand>
        <name>Fe cation</name>
        <dbReference type="ChEBI" id="CHEBI:24875"/>
        <note>catalytic</note>
    </ligand>
</feature>
<keyword evidence="7" id="KW-1185">Reference proteome</keyword>
<keyword evidence="3" id="KW-0560">Oxidoreductase</keyword>
<evidence type="ECO:0000256" key="2">
    <source>
        <dbReference type="ARBA" id="ARBA00022723"/>
    </source>
</evidence>
<protein>
    <submittedName>
        <fullName evidence="6">Uncharacterized protein</fullName>
    </submittedName>
</protein>
<feature type="binding site" evidence="5">
    <location>
        <position position="572"/>
    </location>
    <ligand>
        <name>Fe cation</name>
        <dbReference type="ChEBI" id="CHEBI:24875"/>
        <note>catalytic</note>
    </ligand>
</feature>
<name>A0AAV8TPU4_9ROSI</name>
<evidence type="ECO:0000256" key="1">
    <source>
        <dbReference type="ARBA" id="ARBA00006787"/>
    </source>
</evidence>
<feature type="binding site" evidence="5">
    <location>
        <position position="275"/>
    </location>
    <ligand>
        <name>Fe cation</name>
        <dbReference type="ChEBI" id="CHEBI:24875"/>
        <note>catalytic</note>
    </ligand>
</feature>
<dbReference type="PANTHER" id="PTHR10543">
    <property type="entry name" value="BETA-CAROTENE DIOXYGENASE"/>
    <property type="match status" value="1"/>
</dbReference>
<keyword evidence="3" id="KW-0223">Dioxygenase</keyword>
<feature type="binding site" evidence="5">
    <location>
        <position position="390"/>
    </location>
    <ligand>
        <name>Fe cation</name>
        <dbReference type="ChEBI" id="CHEBI:24875"/>
        <note>catalytic</note>
    </ligand>
</feature>
<dbReference type="GO" id="GO:0016121">
    <property type="term" value="P:carotene catabolic process"/>
    <property type="evidence" value="ECO:0007669"/>
    <property type="project" value="TreeGrafter"/>
</dbReference>
<dbReference type="PANTHER" id="PTHR10543:SF58">
    <property type="entry name" value="CAROTENOID CLEAVAGE DIOXYGENASE 4, CHLOROPLASTIC-RELATED"/>
    <property type="match status" value="1"/>
</dbReference>
<comment type="caution">
    <text evidence="6">The sequence shown here is derived from an EMBL/GenBank/DDBJ whole genome shotgun (WGS) entry which is preliminary data.</text>
</comment>
<comment type="similarity">
    <text evidence="1">Belongs to the carotenoid oxygenase family.</text>
</comment>
<keyword evidence="4 5" id="KW-0408">Iron</keyword>
<dbReference type="Pfam" id="PF03055">
    <property type="entry name" value="RPE65"/>
    <property type="match status" value="1"/>
</dbReference>
<dbReference type="Proteomes" id="UP001159364">
    <property type="component" value="Linkage Group LG04"/>
</dbReference>
<dbReference type="GO" id="GO:0046872">
    <property type="term" value="F:metal ion binding"/>
    <property type="evidence" value="ECO:0007669"/>
    <property type="project" value="UniProtKB-KW"/>
</dbReference>
<evidence type="ECO:0000256" key="5">
    <source>
        <dbReference type="PIRSR" id="PIRSR604294-1"/>
    </source>
</evidence>
<organism evidence="6 7">
    <name type="scientific">Erythroxylum novogranatense</name>
    <dbReference type="NCBI Taxonomy" id="1862640"/>
    <lineage>
        <taxon>Eukaryota</taxon>
        <taxon>Viridiplantae</taxon>
        <taxon>Streptophyta</taxon>
        <taxon>Embryophyta</taxon>
        <taxon>Tracheophyta</taxon>
        <taxon>Spermatophyta</taxon>
        <taxon>Magnoliopsida</taxon>
        <taxon>eudicotyledons</taxon>
        <taxon>Gunneridae</taxon>
        <taxon>Pentapetalae</taxon>
        <taxon>rosids</taxon>
        <taxon>fabids</taxon>
        <taxon>Malpighiales</taxon>
        <taxon>Erythroxylaceae</taxon>
        <taxon>Erythroxylum</taxon>
    </lineage>
</organism>